<dbReference type="AlphaFoldDB" id="A0A6A4GJU1"/>
<reference evidence="1" key="1">
    <citation type="journal article" date="2019" name="Environ. Microbiol.">
        <title>Fungal ecological strategies reflected in gene transcription - a case study of two litter decomposers.</title>
        <authorList>
            <person name="Barbi F."/>
            <person name="Kohler A."/>
            <person name="Barry K."/>
            <person name="Baskaran P."/>
            <person name="Daum C."/>
            <person name="Fauchery L."/>
            <person name="Ihrmark K."/>
            <person name="Kuo A."/>
            <person name="LaButti K."/>
            <person name="Lipzen A."/>
            <person name="Morin E."/>
            <person name="Grigoriev I.V."/>
            <person name="Henrissat B."/>
            <person name="Lindahl B."/>
            <person name="Martin F."/>
        </authorList>
    </citation>
    <scope>NUCLEOTIDE SEQUENCE</scope>
    <source>
        <strain evidence="1">JB14</strain>
    </source>
</reference>
<dbReference type="Proteomes" id="UP000799118">
    <property type="component" value="Unassembled WGS sequence"/>
</dbReference>
<name>A0A6A4GJU1_9AGAR</name>
<sequence>IISITCKNASANTAMFKELVKLLPNFWGKNAHARCFSHTVNLTAKGILRPFE</sequence>
<organism evidence="1 2">
    <name type="scientific">Gymnopus androsaceus JB14</name>
    <dbReference type="NCBI Taxonomy" id="1447944"/>
    <lineage>
        <taxon>Eukaryota</taxon>
        <taxon>Fungi</taxon>
        <taxon>Dikarya</taxon>
        <taxon>Basidiomycota</taxon>
        <taxon>Agaricomycotina</taxon>
        <taxon>Agaricomycetes</taxon>
        <taxon>Agaricomycetidae</taxon>
        <taxon>Agaricales</taxon>
        <taxon>Marasmiineae</taxon>
        <taxon>Omphalotaceae</taxon>
        <taxon>Gymnopus</taxon>
    </lineage>
</organism>
<keyword evidence="2" id="KW-1185">Reference proteome</keyword>
<feature type="non-terminal residue" evidence="1">
    <location>
        <position position="52"/>
    </location>
</feature>
<gene>
    <name evidence="1" type="ORF">BT96DRAFT_736886</name>
</gene>
<evidence type="ECO:0008006" key="3">
    <source>
        <dbReference type="Google" id="ProtNLM"/>
    </source>
</evidence>
<proteinExistence type="predicted"/>
<dbReference type="OrthoDB" id="2748837at2759"/>
<evidence type="ECO:0000313" key="2">
    <source>
        <dbReference type="Proteomes" id="UP000799118"/>
    </source>
</evidence>
<accession>A0A6A4GJU1</accession>
<evidence type="ECO:0000313" key="1">
    <source>
        <dbReference type="EMBL" id="KAE9385637.1"/>
    </source>
</evidence>
<protein>
    <recommendedName>
        <fullName evidence="3">DUF659 domain-containing protein</fullName>
    </recommendedName>
</protein>
<dbReference type="EMBL" id="ML769960">
    <property type="protein sequence ID" value="KAE9385637.1"/>
    <property type="molecule type" value="Genomic_DNA"/>
</dbReference>
<feature type="non-terminal residue" evidence="1">
    <location>
        <position position="1"/>
    </location>
</feature>